<sequence length="212" mass="22982">MALTTQSSTILSFDSTGSQDSVAVRVNGQVHGKLLPKGGSGLQSAILVTELAQLLSDSERTLADIDVLCVVTGPGSFTGIRLGLATAQGLKLATNCSIFAPTLLDVLLCCQKDSIAVVDSKRGDYFVKMDGIVSPMTLEQVQQIALRRSIVSVNSIPGIEVVLLQQSIAQALITFYDHCDHREQFMSLEPFYIRTPEFSKKKPFIFNQQETA</sequence>
<protein>
    <recommendedName>
        <fullName evidence="1">Gcp-like domain-containing protein</fullName>
    </recommendedName>
</protein>
<dbReference type="KEGG" id="paca:ID47_08790"/>
<dbReference type="Pfam" id="PF00814">
    <property type="entry name" value="TsaD"/>
    <property type="match status" value="1"/>
</dbReference>
<dbReference type="HOGENOM" id="CLU_1297919_0_0_5"/>
<dbReference type="InterPro" id="IPR000905">
    <property type="entry name" value="Gcp-like_dom"/>
</dbReference>
<dbReference type="InterPro" id="IPR043129">
    <property type="entry name" value="ATPase_NBD"/>
</dbReference>
<dbReference type="NCBIfam" id="TIGR03725">
    <property type="entry name" value="T6A_YeaZ"/>
    <property type="match status" value="1"/>
</dbReference>
<dbReference type="InterPro" id="IPR022496">
    <property type="entry name" value="T6A_TsaB"/>
</dbReference>
<proteinExistence type="predicted"/>
<dbReference type="EMBL" id="CP008941">
    <property type="protein sequence ID" value="AIK96804.1"/>
    <property type="molecule type" value="Genomic_DNA"/>
</dbReference>
<dbReference type="eggNOG" id="COG1214">
    <property type="taxonomic scope" value="Bacteria"/>
</dbReference>
<accession>A0A077AXS3</accession>
<dbReference type="AlphaFoldDB" id="A0A077AXS3"/>
<evidence type="ECO:0000313" key="2">
    <source>
        <dbReference type="EMBL" id="AIK96804.1"/>
    </source>
</evidence>
<dbReference type="SUPFAM" id="SSF53067">
    <property type="entry name" value="Actin-like ATPase domain"/>
    <property type="match status" value="1"/>
</dbReference>
<dbReference type="STRING" id="91604.ID47_08790"/>
<reference evidence="2 3" key="1">
    <citation type="submission" date="2014-07" db="EMBL/GenBank/DDBJ databases">
        <title>Comparative genomic insights into amoeba endosymbionts belonging to the families of Holosporaceae and Candidatus Midichloriaceae within Rickettsiales.</title>
        <authorList>
            <person name="Wang Z."/>
            <person name="Wu M."/>
        </authorList>
    </citation>
    <scope>NUCLEOTIDE SEQUENCE [LARGE SCALE GENOMIC DNA]</scope>
    <source>
        <strain evidence="2">PRA3</strain>
    </source>
</reference>
<dbReference type="OrthoDB" id="9809995at2"/>
<feature type="domain" description="Gcp-like" evidence="1">
    <location>
        <begin position="44"/>
        <end position="98"/>
    </location>
</feature>
<keyword evidence="3" id="KW-1185">Reference proteome</keyword>
<name>A0A077AXS3_9PROT</name>
<evidence type="ECO:0000259" key="1">
    <source>
        <dbReference type="Pfam" id="PF00814"/>
    </source>
</evidence>
<evidence type="ECO:0000313" key="3">
    <source>
        <dbReference type="Proteomes" id="UP000028926"/>
    </source>
</evidence>
<gene>
    <name evidence="2" type="ORF">ID47_08790</name>
</gene>
<organism evidence="2 3">
    <name type="scientific">Candidatus Odyssella acanthamoebae</name>
    <dbReference type="NCBI Taxonomy" id="91604"/>
    <lineage>
        <taxon>Bacteria</taxon>
        <taxon>Pseudomonadati</taxon>
        <taxon>Pseudomonadota</taxon>
        <taxon>Alphaproteobacteria</taxon>
        <taxon>Holosporales</taxon>
        <taxon>Candidatus Paracaedibacteraceae</taxon>
        <taxon>Candidatus Odyssella</taxon>
    </lineage>
</organism>
<dbReference type="GO" id="GO:0002949">
    <property type="term" value="P:tRNA threonylcarbamoyladenosine modification"/>
    <property type="evidence" value="ECO:0007669"/>
    <property type="project" value="InterPro"/>
</dbReference>
<dbReference type="Proteomes" id="UP000028926">
    <property type="component" value="Chromosome"/>
</dbReference>
<dbReference type="Gene3D" id="3.30.420.40">
    <property type="match status" value="1"/>
</dbReference>